<feature type="transmembrane region" description="Helical" evidence="1">
    <location>
        <begin position="77"/>
        <end position="100"/>
    </location>
</feature>
<keyword evidence="1" id="KW-0812">Transmembrane</keyword>
<reference evidence="2 3" key="1">
    <citation type="journal article" date="2016" name="Genome Announc.">
        <title>Complete Genome and Plasmid Sequences for Rhodococcus fascians D188 and Draft Sequences for Rhodococcus Isolates PBTS 1 and PBTS 2.</title>
        <authorList>
            <person name="Stamler R.A."/>
            <person name="Vereecke D."/>
            <person name="Zhang Y."/>
            <person name="Schilkey F."/>
            <person name="Devitt N."/>
            <person name="Randall J.J."/>
        </authorList>
    </citation>
    <scope>NUCLEOTIDE SEQUENCE [LARGE SCALE GENOMIC DNA]</scope>
    <source>
        <strain evidence="2 3">PBTS2</strain>
    </source>
</reference>
<keyword evidence="1" id="KW-0472">Membrane</keyword>
<feature type="transmembrane region" description="Helical" evidence="1">
    <location>
        <begin position="33"/>
        <end position="56"/>
    </location>
</feature>
<keyword evidence="1" id="KW-1133">Transmembrane helix</keyword>
<evidence type="ECO:0000313" key="3">
    <source>
        <dbReference type="Proteomes" id="UP000076038"/>
    </source>
</evidence>
<keyword evidence="3" id="KW-1185">Reference proteome</keyword>
<evidence type="ECO:0000256" key="1">
    <source>
        <dbReference type="SAM" id="Phobius"/>
    </source>
</evidence>
<dbReference type="RefSeq" id="WP_094716211.1">
    <property type="nucleotide sequence ID" value="NZ_CP015220.1"/>
</dbReference>
<name>A0A143QIU4_RHOFA</name>
<sequence length="135" mass="13988">MRLRWISVAAVGLATASATALLAWLVSPIAPGVSALVFGVTALPFGAMLGWILFVAPVTTDQTYTSGDSIESHWTTSASSGTATDLVTVLGLTLAVVSIARVDPPATLLLTGLLLAAFASFTARYAFARYRALSE</sequence>
<evidence type="ECO:0000313" key="2">
    <source>
        <dbReference type="EMBL" id="AMY22960.1"/>
    </source>
</evidence>
<organism evidence="2 3">
    <name type="scientific">Rhodococcoides fascians</name>
    <name type="common">Rhodococcus fascians</name>
    <dbReference type="NCBI Taxonomy" id="1828"/>
    <lineage>
        <taxon>Bacteria</taxon>
        <taxon>Bacillati</taxon>
        <taxon>Actinomycetota</taxon>
        <taxon>Actinomycetes</taxon>
        <taxon>Mycobacteriales</taxon>
        <taxon>Nocardiaceae</taxon>
        <taxon>Rhodococcoides</taxon>
    </lineage>
</organism>
<gene>
    <name evidence="2" type="ORF">A3Q41_01656</name>
</gene>
<accession>A0A143QIU4</accession>
<dbReference type="PATRIC" id="fig|1653479.3.peg.1677"/>
<feature type="transmembrane region" description="Helical" evidence="1">
    <location>
        <begin position="106"/>
        <end position="127"/>
    </location>
</feature>
<dbReference type="EMBL" id="CP015220">
    <property type="protein sequence ID" value="AMY22960.1"/>
    <property type="molecule type" value="Genomic_DNA"/>
</dbReference>
<proteinExistence type="predicted"/>
<reference evidence="3" key="2">
    <citation type="submission" date="2016-04" db="EMBL/GenBank/DDBJ databases">
        <title>Complete Genome and Plasmid Sequences for Rhodococcus fascians D188 and Draft Sequences for Rhodococcus spp. Isolates PBTS 1 and PBTS 2.</title>
        <authorList>
            <person name="Stamer R."/>
            <person name="Vereecke D."/>
            <person name="Zhang Y."/>
            <person name="Schilkey F."/>
            <person name="Devitt N."/>
            <person name="Randall J."/>
        </authorList>
    </citation>
    <scope>NUCLEOTIDE SEQUENCE [LARGE SCALE GENOMIC DNA]</scope>
    <source>
        <strain evidence="3">PBTS2</strain>
    </source>
</reference>
<dbReference type="Proteomes" id="UP000076038">
    <property type="component" value="Chromosome"/>
</dbReference>
<dbReference type="KEGG" id="rhs:A3Q41_01656"/>
<protein>
    <submittedName>
        <fullName evidence="2">Uncharacterized protein</fullName>
    </submittedName>
</protein>
<dbReference type="OrthoDB" id="4485560at2"/>
<dbReference type="AlphaFoldDB" id="A0A143QIU4"/>